<dbReference type="SUPFAM" id="SSF47413">
    <property type="entry name" value="lambda repressor-like DNA-binding domains"/>
    <property type="match status" value="1"/>
</dbReference>
<gene>
    <name evidence="1" type="ORF">BcepF1.041</name>
</gene>
<organism evidence="1 2">
    <name type="scientific">Burkholderia phage BcepF1</name>
    <dbReference type="NCBI Taxonomy" id="2886897"/>
    <lineage>
        <taxon>Viruses</taxon>
        <taxon>Duplodnaviria</taxon>
        <taxon>Heunggongvirae</taxon>
        <taxon>Uroviricota</taxon>
        <taxon>Caudoviricetes</taxon>
        <taxon>Lindbergviridae</taxon>
        <taxon>Bcepfunavirus</taxon>
        <taxon>Bcepfunavirus bcepF1</taxon>
    </lineage>
</organism>
<proteinExistence type="predicted"/>
<dbReference type="InterPro" id="IPR010982">
    <property type="entry name" value="Lambda_DNA-bd_dom_sf"/>
</dbReference>
<dbReference type="KEGG" id="vg:4818255"/>
<name>A1YZU5_9CAUD</name>
<evidence type="ECO:0000313" key="1">
    <source>
        <dbReference type="EMBL" id="ABL96772.1"/>
    </source>
</evidence>
<dbReference type="GeneID" id="4818255"/>
<reference evidence="1 2" key="1">
    <citation type="submission" date="2006-12" db="EMBL/GenBank/DDBJ databases">
        <title>Genomic analysis of Burkholderia ambifaria phage BcepF1, a member of the Bcep781- like phage supergroup.</title>
        <authorList>
            <person name="Summer E.J."/>
            <person name="Robinson S."/>
            <person name="Haines C."/>
            <person name="Adams B."/>
            <person name="Daggett M."/>
            <person name="Landua J."/>
            <person name="Swanson S."/>
            <person name="Vorndam W."/>
            <person name="Morrison W."/>
            <person name="Nail K."/>
            <person name="Gonzalez C."/>
            <person name="Young R."/>
        </authorList>
    </citation>
    <scope>NUCLEOTIDE SEQUENCE [LARGE SCALE GENOMIC DNA]</scope>
</reference>
<dbReference type="Proteomes" id="UP000001793">
    <property type="component" value="Segment"/>
</dbReference>
<dbReference type="OrthoDB" id="39892at10239"/>
<sequence>MKTAGELLLQLEPYMDSIVCYASTLNEHEGNRLAKEVAEYLAASKEEKPGIDRPLSSYGMLVRALRIVTGTNLMEMSKAWGASPATLSGLEFGRHYVSKHTVHKAAKFFEGYGLPDVYNLLWIAAEKANEEWRKK</sequence>
<keyword evidence="2" id="KW-1185">Reference proteome</keyword>
<accession>A1YZU5</accession>
<dbReference type="GO" id="GO:0003677">
    <property type="term" value="F:DNA binding"/>
    <property type="evidence" value="ECO:0007669"/>
    <property type="project" value="InterPro"/>
</dbReference>
<protein>
    <submittedName>
        <fullName evidence="1">Uncharacterized protein</fullName>
    </submittedName>
</protein>
<dbReference type="EMBL" id="EF153632">
    <property type="protein sequence ID" value="ABL96772.1"/>
    <property type="molecule type" value="Genomic_DNA"/>
</dbReference>
<dbReference type="RefSeq" id="YP_001039725.1">
    <property type="nucleotide sequence ID" value="NC_009015.1"/>
</dbReference>
<evidence type="ECO:0000313" key="2">
    <source>
        <dbReference type="Proteomes" id="UP000001793"/>
    </source>
</evidence>